<organism evidence="2 3">
    <name type="scientific">Desmophyllum pertusum</name>
    <dbReference type="NCBI Taxonomy" id="174260"/>
    <lineage>
        <taxon>Eukaryota</taxon>
        <taxon>Metazoa</taxon>
        <taxon>Cnidaria</taxon>
        <taxon>Anthozoa</taxon>
        <taxon>Hexacorallia</taxon>
        <taxon>Scleractinia</taxon>
        <taxon>Caryophylliina</taxon>
        <taxon>Caryophylliidae</taxon>
        <taxon>Desmophyllum</taxon>
    </lineage>
</organism>
<gene>
    <name evidence="2" type="ORF">OS493_014515</name>
</gene>
<dbReference type="EMBL" id="MU827308">
    <property type="protein sequence ID" value="KAJ7361870.1"/>
    <property type="molecule type" value="Genomic_DNA"/>
</dbReference>
<dbReference type="AlphaFoldDB" id="A0A9X0CL14"/>
<evidence type="ECO:0000256" key="1">
    <source>
        <dbReference type="SAM" id="MobiDB-lite"/>
    </source>
</evidence>
<reference evidence="2" key="1">
    <citation type="submission" date="2023-01" db="EMBL/GenBank/DDBJ databases">
        <title>Genome assembly of the deep-sea coral Lophelia pertusa.</title>
        <authorList>
            <person name="Herrera S."/>
            <person name="Cordes E."/>
        </authorList>
    </citation>
    <scope>NUCLEOTIDE SEQUENCE</scope>
    <source>
        <strain evidence="2">USNM1676648</strain>
        <tissue evidence="2">Polyp</tissue>
    </source>
</reference>
<evidence type="ECO:0000313" key="2">
    <source>
        <dbReference type="EMBL" id="KAJ7361870.1"/>
    </source>
</evidence>
<dbReference type="Proteomes" id="UP001163046">
    <property type="component" value="Unassembled WGS sequence"/>
</dbReference>
<name>A0A9X0CL14_9CNID</name>
<accession>A0A9X0CL14</accession>
<feature type="compositionally biased region" description="Basic residues" evidence="1">
    <location>
        <begin position="1"/>
        <end position="10"/>
    </location>
</feature>
<sequence length="108" mass="12772">MLKFLWRKNKQQSAEHESDDEESTDQQQQPVNHLEEVLKPLFETIKPTAPEEYVVPVAEVERLWSRFQQLGPNDQQTLSNDAIQHPTFTTDPFVKQIWRTFREMTTGM</sequence>
<protein>
    <submittedName>
        <fullName evidence="2">Uncharacterized protein</fullName>
    </submittedName>
</protein>
<evidence type="ECO:0000313" key="3">
    <source>
        <dbReference type="Proteomes" id="UP001163046"/>
    </source>
</evidence>
<comment type="caution">
    <text evidence="2">The sequence shown here is derived from an EMBL/GenBank/DDBJ whole genome shotgun (WGS) entry which is preliminary data.</text>
</comment>
<feature type="region of interest" description="Disordered" evidence="1">
    <location>
        <begin position="1"/>
        <end position="31"/>
    </location>
</feature>
<keyword evidence="3" id="KW-1185">Reference proteome</keyword>
<proteinExistence type="predicted"/>